<feature type="transmembrane region" description="Helical" evidence="12">
    <location>
        <begin position="290"/>
        <end position="309"/>
    </location>
</feature>
<comment type="similarity">
    <text evidence="10">Belongs to the insect chemoreceptor superfamily. Heteromeric odorant receptor channel (TC 1.A.69) family. Or2a subfamily.</text>
</comment>
<evidence type="ECO:0000313" key="13">
    <source>
        <dbReference type="EMBL" id="AKO89979.1"/>
    </source>
</evidence>
<evidence type="ECO:0000256" key="3">
    <source>
        <dbReference type="ARBA" id="ARBA00022692"/>
    </source>
</evidence>
<keyword evidence="7 12" id="KW-0675">Receptor</keyword>
<name>A0A0H4K7H2_9HYME</name>
<evidence type="ECO:0000256" key="1">
    <source>
        <dbReference type="ARBA" id="ARBA00004141"/>
    </source>
</evidence>
<dbReference type="GO" id="GO:0005886">
    <property type="term" value="C:plasma membrane"/>
    <property type="evidence" value="ECO:0007669"/>
    <property type="project" value="UniProtKB-SubCell"/>
</dbReference>
<evidence type="ECO:0000256" key="4">
    <source>
        <dbReference type="ARBA" id="ARBA00022725"/>
    </source>
</evidence>
<feature type="transmembrane region" description="Helical" evidence="12">
    <location>
        <begin position="266"/>
        <end position="284"/>
    </location>
</feature>
<keyword evidence="4 12" id="KW-0552">Olfaction</keyword>
<evidence type="ECO:0000256" key="8">
    <source>
        <dbReference type="ARBA" id="ARBA00023224"/>
    </source>
</evidence>
<comment type="function">
    <text evidence="9">Odorant receptor which mediates acceptance or avoidance behavior, depending on its substrates. The odorant receptor repertoire encodes a large collection of odor stimuli that vary widely in identity, intensity, and duration. May form a complex with Orco to form odorant-sensing units, providing sensitive and prolonged odorant signaling and calcium permeability.</text>
</comment>
<evidence type="ECO:0000256" key="5">
    <source>
        <dbReference type="ARBA" id="ARBA00022989"/>
    </source>
</evidence>
<comment type="caution">
    <text evidence="12">Lacks conserved residue(s) required for the propagation of feature annotation.</text>
</comment>
<dbReference type="GO" id="GO:0005549">
    <property type="term" value="F:odorant binding"/>
    <property type="evidence" value="ECO:0007669"/>
    <property type="project" value="InterPro"/>
</dbReference>
<dbReference type="PANTHER" id="PTHR21137">
    <property type="entry name" value="ODORANT RECEPTOR"/>
    <property type="match status" value="1"/>
</dbReference>
<organism evidence="13">
    <name type="scientific">Microplitis mediator</name>
    <dbReference type="NCBI Taxonomy" id="375433"/>
    <lineage>
        <taxon>Eukaryota</taxon>
        <taxon>Metazoa</taxon>
        <taxon>Ecdysozoa</taxon>
        <taxon>Arthropoda</taxon>
        <taxon>Hexapoda</taxon>
        <taxon>Insecta</taxon>
        <taxon>Pterygota</taxon>
        <taxon>Neoptera</taxon>
        <taxon>Endopterygota</taxon>
        <taxon>Hymenoptera</taxon>
        <taxon>Apocrita</taxon>
        <taxon>Ichneumonoidea</taxon>
        <taxon>Braconidae</taxon>
        <taxon>Microgastrinae</taxon>
        <taxon>Microplitis</taxon>
    </lineage>
</organism>
<dbReference type="InterPro" id="IPR004117">
    <property type="entry name" value="7tm6_olfct_rcpt"/>
</dbReference>
<dbReference type="GO" id="GO:0004984">
    <property type="term" value="F:olfactory receptor activity"/>
    <property type="evidence" value="ECO:0007669"/>
    <property type="project" value="InterPro"/>
</dbReference>
<gene>
    <name evidence="13" type="primary">OR15</name>
</gene>
<evidence type="ECO:0000256" key="7">
    <source>
        <dbReference type="ARBA" id="ARBA00023170"/>
    </source>
</evidence>
<dbReference type="EMBL" id="KM979231">
    <property type="protein sequence ID" value="AKO89979.1"/>
    <property type="molecule type" value="mRNA"/>
</dbReference>
<feature type="transmembrane region" description="Helical" evidence="12">
    <location>
        <begin position="188"/>
        <end position="208"/>
    </location>
</feature>
<feature type="transmembrane region" description="Helical" evidence="12">
    <location>
        <begin position="124"/>
        <end position="145"/>
    </location>
</feature>
<sequence>MEAFRLHLFFLSILGVWKPQGWHGIKAFLYSIYGSTVVIFNHIFILSGILNLTKFKHVSLDVFIDNFSQMLALIVVRQRIICVIENRNSISQIIESTDKYPFKLRDRQEKLIFSKFSKLAKNILIYYPIVHMCIILVHTVGHISVMDPPYALPFQGWFPYNYTRKTKIYWATATYQLYAIFSEGSIDLILDLLLPCILCYMCGHIHILRHRFGVMTEKLQIMSENNEPREKIDSAERKMTAEWVEYHIDILRLVELVKKIFERMIFVQYTVSSLLLCTLAYLLSHTKCTTMTFAANFSFFMAMFIQILLPCYCADKLTFEFLDISTGIYNSNWYQLSNNIRRSVVVILRNTYQPVTITSGFFIILSLESFTKIIKLAYTIYNLLE</sequence>
<protein>
    <recommendedName>
        <fullName evidence="12">Odorant receptor</fullName>
    </recommendedName>
</protein>
<comment type="subcellular location">
    <subcellularLocation>
        <location evidence="12">Cell membrane</location>
        <topology evidence="12">Multi-pass membrane protein</topology>
    </subcellularLocation>
    <subcellularLocation>
        <location evidence="1">Membrane</location>
        <topology evidence="1">Multi-pass membrane protein</topology>
    </subcellularLocation>
</comment>
<dbReference type="Pfam" id="PF02949">
    <property type="entry name" value="7tm_6"/>
    <property type="match status" value="1"/>
</dbReference>
<dbReference type="GO" id="GO:0007165">
    <property type="term" value="P:signal transduction"/>
    <property type="evidence" value="ECO:0007669"/>
    <property type="project" value="UniProtKB-KW"/>
</dbReference>
<keyword evidence="3 12" id="KW-0812">Transmembrane</keyword>
<reference evidence="13" key="1">
    <citation type="submission" date="2014-10" db="EMBL/GenBank/DDBJ databases">
        <authorList>
            <person name="Wang S."/>
            <person name="Zhang Y."/>
        </authorList>
    </citation>
    <scope>NUCLEOTIDE SEQUENCE</scope>
</reference>
<keyword evidence="6 12" id="KW-0472">Membrane</keyword>
<keyword evidence="5 12" id="KW-1133">Transmembrane helix</keyword>
<dbReference type="PANTHER" id="PTHR21137:SF37">
    <property type="entry name" value="ODORANT RECEPTOR 46A, ISOFORM B-RELATED"/>
    <property type="match status" value="1"/>
</dbReference>
<evidence type="ECO:0000256" key="9">
    <source>
        <dbReference type="ARBA" id="ARBA00037764"/>
    </source>
</evidence>
<reference evidence="13" key="2">
    <citation type="journal article" date="2015" name="Int. J. Biol. Sci.">
        <title>Identification and Expression Analysis of Putative Chemosensory Receptor Genes in Microplitis mediator by Antennal Transcriptome Screening.</title>
        <authorList>
            <person name="Wang S.N."/>
            <person name="Peng Y."/>
            <person name="Lu Z.Y."/>
            <person name="Dhiloo K.H."/>
            <person name="Gu S.H."/>
            <person name="Li R.J."/>
            <person name="Zhou J.J."/>
            <person name="Zhang Y.J."/>
            <person name="Guo Y.Y."/>
        </authorList>
    </citation>
    <scope>NUCLEOTIDE SEQUENCE</scope>
</reference>
<comment type="subunit">
    <text evidence="11">Interacts with Orco. Complexes exist early in the endomembrane system in olfactory sensory neurons (OSNs), coupling these complexes to the conserved ciliary trafficking pathway.</text>
</comment>
<evidence type="ECO:0000256" key="6">
    <source>
        <dbReference type="ARBA" id="ARBA00023136"/>
    </source>
</evidence>
<accession>A0A0H4K7H2</accession>
<evidence type="ECO:0000256" key="12">
    <source>
        <dbReference type="RuleBase" id="RU351113"/>
    </source>
</evidence>
<evidence type="ECO:0000256" key="11">
    <source>
        <dbReference type="ARBA" id="ARBA00038679"/>
    </source>
</evidence>
<keyword evidence="8 12" id="KW-0807">Transducer</keyword>
<feature type="transmembrane region" description="Helical" evidence="12">
    <location>
        <begin position="31"/>
        <end position="50"/>
    </location>
</feature>
<keyword evidence="2 12" id="KW-0716">Sensory transduction</keyword>
<evidence type="ECO:0000256" key="10">
    <source>
        <dbReference type="ARBA" id="ARBA00037946"/>
    </source>
</evidence>
<evidence type="ECO:0000256" key="2">
    <source>
        <dbReference type="ARBA" id="ARBA00022606"/>
    </source>
</evidence>
<proteinExistence type="evidence at transcript level"/>
<dbReference type="AlphaFoldDB" id="A0A0H4K7H2"/>